<comment type="caution">
    <text evidence="2">The sequence shown here is derived from an EMBL/GenBank/DDBJ whole genome shotgun (WGS) entry which is preliminary data.</text>
</comment>
<sequence length="251" mass="28823">MIAHMRAEALQRGKDWLHAKMEDTGEASRAQDLEATALSNLADDAGAAERISPPPQKANKRQSNGVRVRSLKDIQLQEIGNEDRLFLPNVESFLGSAALTYTTLRAKTLEEIEQLTKEILTFTTPENFEEVKVNLDKKLIKYEEDITAKKQRTFLRDFKDYQAGRILTFHRKYDHMFSNEYRESLPDMRKDTTGTEVHESEESDMSDSNYSDTTDTSSSSRTMGSDKNIERANFLKQFRLLNQGRTDQKKD</sequence>
<evidence type="ECO:0000256" key="1">
    <source>
        <dbReference type="SAM" id="MobiDB-lite"/>
    </source>
</evidence>
<dbReference type="EMBL" id="JANPWB010000006">
    <property type="protein sequence ID" value="KAJ1177726.1"/>
    <property type="molecule type" value="Genomic_DNA"/>
</dbReference>
<proteinExistence type="predicted"/>
<accession>A0AAV7TN67</accession>
<reference evidence="2" key="1">
    <citation type="journal article" date="2022" name="bioRxiv">
        <title>Sequencing and chromosome-scale assembly of the giantPleurodeles waltlgenome.</title>
        <authorList>
            <person name="Brown T."/>
            <person name="Elewa A."/>
            <person name="Iarovenko S."/>
            <person name="Subramanian E."/>
            <person name="Araus A.J."/>
            <person name="Petzold A."/>
            <person name="Susuki M."/>
            <person name="Suzuki K.-i.T."/>
            <person name="Hayashi T."/>
            <person name="Toyoda A."/>
            <person name="Oliveira C."/>
            <person name="Osipova E."/>
            <person name="Leigh N.D."/>
            <person name="Simon A."/>
            <person name="Yun M.H."/>
        </authorList>
    </citation>
    <scope>NUCLEOTIDE SEQUENCE</scope>
    <source>
        <strain evidence="2">20211129_DDA</strain>
        <tissue evidence="2">Liver</tissue>
    </source>
</reference>
<keyword evidence="3" id="KW-1185">Reference proteome</keyword>
<name>A0AAV7TN67_PLEWA</name>
<feature type="region of interest" description="Disordered" evidence="1">
    <location>
        <begin position="185"/>
        <end position="230"/>
    </location>
</feature>
<feature type="compositionally biased region" description="Low complexity" evidence="1">
    <location>
        <begin position="206"/>
        <end position="226"/>
    </location>
</feature>
<dbReference type="AlphaFoldDB" id="A0AAV7TN67"/>
<evidence type="ECO:0000313" key="2">
    <source>
        <dbReference type="EMBL" id="KAJ1177726.1"/>
    </source>
</evidence>
<protein>
    <submittedName>
        <fullName evidence="2">Uncharacterized protein</fullName>
    </submittedName>
</protein>
<dbReference type="Proteomes" id="UP001066276">
    <property type="component" value="Chromosome 3_2"/>
</dbReference>
<organism evidence="2 3">
    <name type="scientific">Pleurodeles waltl</name>
    <name type="common">Iberian ribbed newt</name>
    <dbReference type="NCBI Taxonomy" id="8319"/>
    <lineage>
        <taxon>Eukaryota</taxon>
        <taxon>Metazoa</taxon>
        <taxon>Chordata</taxon>
        <taxon>Craniata</taxon>
        <taxon>Vertebrata</taxon>
        <taxon>Euteleostomi</taxon>
        <taxon>Amphibia</taxon>
        <taxon>Batrachia</taxon>
        <taxon>Caudata</taxon>
        <taxon>Salamandroidea</taxon>
        <taxon>Salamandridae</taxon>
        <taxon>Pleurodelinae</taxon>
        <taxon>Pleurodeles</taxon>
    </lineage>
</organism>
<feature type="compositionally biased region" description="Basic and acidic residues" evidence="1">
    <location>
        <begin position="185"/>
        <end position="200"/>
    </location>
</feature>
<gene>
    <name evidence="2" type="ORF">NDU88_002978</name>
</gene>
<evidence type="ECO:0000313" key="3">
    <source>
        <dbReference type="Proteomes" id="UP001066276"/>
    </source>
</evidence>
<feature type="region of interest" description="Disordered" evidence="1">
    <location>
        <begin position="46"/>
        <end position="65"/>
    </location>
</feature>